<evidence type="ECO:0000313" key="6">
    <source>
        <dbReference type="Proteomes" id="UP000271464"/>
    </source>
</evidence>
<keyword evidence="6" id="KW-1185">Reference proteome</keyword>
<dbReference type="SUPFAM" id="SSF140459">
    <property type="entry name" value="PE/PPE dimer-like"/>
    <property type="match status" value="1"/>
</dbReference>
<dbReference type="GO" id="GO:0052572">
    <property type="term" value="P:response to host immune response"/>
    <property type="evidence" value="ECO:0007669"/>
    <property type="project" value="TreeGrafter"/>
</dbReference>
<evidence type="ECO:0000256" key="1">
    <source>
        <dbReference type="ARBA" id="ARBA00010652"/>
    </source>
</evidence>
<evidence type="ECO:0000313" key="5">
    <source>
        <dbReference type="Proteomes" id="UP000192335"/>
    </source>
</evidence>
<accession>A0A8E2LQZ9</accession>
<dbReference type="RefSeq" id="WP_075549038.1">
    <property type="nucleotide sequence ID" value="NZ_LWCM01000122.1"/>
</dbReference>
<gene>
    <name evidence="3" type="ORF">B4U45_09560</name>
    <name evidence="4" type="ORF">LAUMK4_04441</name>
</gene>
<dbReference type="Gene3D" id="1.20.1260.20">
    <property type="entry name" value="PPE superfamily"/>
    <property type="match status" value="1"/>
</dbReference>
<dbReference type="Proteomes" id="UP000192335">
    <property type="component" value="Unassembled WGS sequence"/>
</dbReference>
<dbReference type="OrthoDB" id="4749881at2"/>
<organism evidence="3 5">
    <name type="scientific">Mycobacterium persicum</name>
    <dbReference type="NCBI Taxonomy" id="1487726"/>
    <lineage>
        <taxon>Bacteria</taxon>
        <taxon>Bacillati</taxon>
        <taxon>Actinomycetota</taxon>
        <taxon>Actinomycetes</taxon>
        <taxon>Mycobacteriales</taxon>
        <taxon>Mycobacteriaceae</taxon>
        <taxon>Mycobacterium</taxon>
    </lineage>
</organism>
<dbReference type="InterPro" id="IPR000030">
    <property type="entry name" value="PPE_dom"/>
</dbReference>
<dbReference type="Pfam" id="PF00823">
    <property type="entry name" value="PPE"/>
    <property type="match status" value="1"/>
</dbReference>
<dbReference type="Proteomes" id="UP000271464">
    <property type="component" value="Unassembled WGS sequence"/>
</dbReference>
<evidence type="ECO:0000313" key="4">
    <source>
        <dbReference type="EMBL" id="VAZ98983.1"/>
    </source>
</evidence>
<comment type="similarity">
    <text evidence="1">Belongs to the mycobacterial PPE family.</text>
</comment>
<dbReference type="GeneID" id="66597570"/>
<reference evidence="3 5" key="1">
    <citation type="submission" date="2017-02" db="EMBL/GenBank/DDBJ databases">
        <title>Mycobacterium kansasii genomes.</title>
        <authorList>
            <person name="Borowka P."/>
            <person name="Strapagiel D."/>
            <person name="Marciniak B."/>
            <person name="Lach J."/>
            <person name="Bakula Z."/>
            <person name="Van Ingen J."/>
            <person name="Safianowska A."/>
            <person name="Brzostek A."/>
            <person name="Dziadek J."/>
            <person name="Jagielski T."/>
        </authorList>
    </citation>
    <scope>NUCLEOTIDE SEQUENCE [LARGE SCALE GENOMIC DNA]</scope>
    <source>
        <strain evidence="3 5">12MK</strain>
    </source>
</reference>
<proteinExistence type="inferred from homology"/>
<reference evidence="4 6" key="2">
    <citation type="submission" date="2018-09" db="EMBL/GenBank/DDBJ databases">
        <authorList>
            <person name="Tagini F."/>
        </authorList>
    </citation>
    <scope>NUCLEOTIDE SEQUENCE [LARGE SCALE GENOMIC DNA]</scope>
    <source>
        <strain evidence="4 6">MK4</strain>
    </source>
</reference>
<dbReference type="PANTHER" id="PTHR46766">
    <property type="entry name" value="GLUTAMINE-RICH PROTEIN 2"/>
    <property type="match status" value="1"/>
</dbReference>
<evidence type="ECO:0000259" key="2">
    <source>
        <dbReference type="Pfam" id="PF00823"/>
    </source>
</evidence>
<name>A0A8E2LQZ9_9MYCO</name>
<protein>
    <submittedName>
        <fullName evidence="4">PPE family protein PPE38</fullName>
    </submittedName>
</protein>
<comment type="caution">
    <text evidence="3">The sequence shown here is derived from an EMBL/GenBank/DDBJ whole genome shotgun (WGS) entry which is preliminary data.</text>
</comment>
<sequence length="397" mass="38786">MVFEFSWLPPEVNSARMYSGAGSSSWHGAAIAWQGLAQDLTATASSFESVIAGLVHGQWAGPASLSMAAAAAPLMEWLSAAAEHAQSSAASSAAAAAAYESAFSATVHPGAVAANRTLVATLIATNFLGQNATAIATTESAYAEMWAQDVSAMIGYHTKAVAVASTLTPLNAPPAQLVGGTAVQPFLPVTPPIMPVTPPLMPVTPVHVPPLAWLFDAITGVMSDIPVSSVLSVAEMGMYPASMMMSPLMMAMSSARGATAGLGAAGFGATGAASPLVGGPASSMGLSGLGATAVSGAPMSAALGQAHTMSAVSVPATWPGSVPSGLSSAAVQGLGSTPASLAPATGSADAMPMMPIPPRGAGSTAPPPGEVSSRGGVGAGAPTLAIAHSVIPHAGIG</sequence>
<dbReference type="AlphaFoldDB" id="A0A8E2LQZ9"/>
<evidence type="ECO:0000313" key="3">
    <source>
        <dbReference type="EMBL" id="ORC10174.1"/>
    </source>
</evidence>
<dbReference type="InterPro" id="IPR038332">
    <property type="entry name" value="PPE_sf"/>
</dbReference>
<dbReference type="EMBL" id="UPHM01000118">
    <property type="protein sequence ID" value="VAZ98983.1"/>
    <property type="molecule type" value="Genomic_DNA"/>
</dbReference>
<feature type="domain" description="PPE" evidence="2">
    <location>
        <begin position="5"/>
        <end position="168"/>
    </location>
</feature>
<dbReference type="PANTHER" id="PTHR46766:SF1">
    <property type="entry name" value="GLUTAMINE-RICH PROTEIN 2"/>
    <property type="match status" value="1"/>
</dbReference>
<dbReference type="EMBL" id="MWQA01000001">
    <property type="protein sequence ID" value="ORC10174.1"/>
    <property type="molecule type" value="Genomic_DNA"/>
</dbReference>